<evidence type="ECO:0000256" key="6">
    <source>
        <dbReference type="ARBA" id="ARBA00022777"/>
    </source>
</evidence>
<evidence type="ECO:0000256" key="7">
    <source>
        <dbReference type="ARBA" id="ARBA00022840"/>
    </source>
</evidence>
<organism evidence="12 13">
    <name type="scientific">Olivibacter ginsenosidimutans</name>
    <dbReference type="NCBI Taxonomy" id="1176537"/>
    <lineage>
        <taxon>Bacteria</taxon>
        <taxon>Pseudomonadati</taxon>
        <taxon>Bacteroidota</taxon>
        <taxon>Sphingobacteriia</taxon>
        <taxon>Sphingobacteriales</taxon>
        <taxon>Sphingobacteriaceae</taxon>
        <taxon>Olivibacter</taxon>
    </lineage>
</organism>
<evidence type="ECO:0000313" key="13">
    <source>
        <dbReference type="Proteomes" id="UP001501411"/>
    </source>
</evidence>
<evidence type="ECO:0000256" key="5">
    <source>
        <dbReference type="ARBA" id="ARBA00022741"/>
    </source>
</evidence>
<dbReference type="Gene3D" id="1.25.40.10">
    <property type="entry name" value="Tetratricopeptide repeat domain"/>
    <property type="match status" value="2"/>
</dbReference>
<evidence type="ECO:0000256" key="4">
    <source>
        <dbReference type="ARBA" id="ARBA00022679"/>
    </source>
</evidence>
<keyword evidence="3" id="KW-0597">Phosphoprotein</keyword>
<dbReference type="InterPro" id="IPR011990">
    <property type="entry name" value="TPR-like_helical_dom_sf"/>
</dbReference>
<proteinExistence type="predicted"/>
<evidence type="ECO:0000256" key="3">
    <source>
        <dbReference type="ARBA" id="ARBA00022553"/>
    </source>
</evidence>
<evidence type="ECO:0000256" key="10">
    <source>
        <dbReference type="SAM" id="Phobius"/>
    </source>
</evidence>
<comment type="catalytic activity">
    <reaction evidence="1">
        <text>ATP + protein L-histidine = ADP + protein N-phospho-L-histidine.</text>
        <dbReference type="EC" id="2.7.13.3"/>
    </reaction>
</comment>
<dbReference type="InterPro" id="IPR005467">
    <property type="entry name" value="His_kinase_dom"/>
</dbReference>
<keyword evidence="6" id="KW-0418">Kinase</keyword>
<feature type="transmembrane region" description="Helical" evidence="10">
    <location>
        <begin position="385"/>
        <end position="408"/>
    </location>
</feature>
<feature type="domain" description="Histidine kinase" evidence="11">
    <location>
        <begin position="451"/>
        <end position="644"/>
    </location>
</feature>
<keyword evidence="13" id="KW-1185">Reference proteome</keyword>
<keyword evidence="5" id="KW-0547">Nucleotide-binding</keyword>
<dbReference type="Gene3D" id="3.30.565.10">
    <property type="entry name" value="Histidine kinase-like ATPase, C-terminal domain"/>
    <property type="match status" value="1"/>
</dbReference>
<dbReference type="SUPFAM" id="SSF55874">
    <property type="entry name" value="ATPase domain of HSP90 chaperone/DNA topoisomerase II/histidine kinase"/>
    <property type="match status" value="1"/>
</dbReference>
<dbReference type="Pfam" id="PF02518">
    <property type="entry name" value="HATPase_c"/>
    <property type="match status" value="1"/>
</dbReference>
<evidence type="ECO:0000313" key="12">
    <source>
        <dbReference type="EMBL" id="GAA4798639.1"/>
    </source>
</evidence>
<evidence type="ECO:0000256" key="8">
    <source>
        <dbReference type="ARBA" id="ARBA00023012"/>
    </source>
</evidence>
<dbReference type="EMBL" id="BAABIQ010000039">
    <property type="protein sequence ID" value="GAA4798639.1"/>
    <property type="molecule type" value="Genomic_DNA"/>
</dbReference>
<dbReference type="InterPro" id="IPR036890">
    <property type="entry name" value="HATPase_C_sf"/>
</dbReference>
<keyword evidence="10" id="KW-0812">Transmembrane</keyword>
<reference evidence="13" key="1">
    <citation type="journal article" date="2019" name="Int. J. Syst. Evol. Microbiol.">
        <title>The Global Catalogue of Microorganisms (GCM) 10K type strain sequencing project: providing services to taxonomists for standard genome sequencing and annotation.</title>
        <authorList>
            <consortium name="The Broad Institute Genomics Platform"/>
            <consortium name="The Broad Institute Genome Sequencing Center for Infectious Disease"/>
            <person name="Wu L."/>
            <person name="Ma J."/>
        </authorList>
    </citation>
    <scope>NUCLEOTIDE SEQUENCE [LARGE SCALE GENOMIC DNA]</scope>
    <source>
        <strain evidence="13">JCM 18200</strain>
    </source>
</reference>
<dbReference type="InterPro" id="IPR011712">
    <property type="entry name" value="Sig_transdc_His_kin_sub3_dim/P"/>
</dbReference>
<dbReference type="SUPFAM" id="SSF48452">
    <property type="entry name" value="TPR-like"/>
    <property type="match status" value="1"/>
</dbReference>
<dbReference type="EC" id="2.7.13.3" evidence="2"/>
<dbReference type="Pfam" id="PF13181">
    <property type="entry name" value="TPR_8"/>
    <property type="match status" value="1"/>
</dbReference>
<dbReference type="InterPro" id="IPR003594">
    <property type="entry name" value="HATPase_dom"/>
</dbReference>
<protein>
    <recommendedName>
        <fullName evidence="2">histidine kinase</fullName>
        <ecNumber evidence="2">2.7.13.3</ecNumber>
    </recommendedName>
</protein>
<dbReference type="PANTHER" id="PTHR24421">
    <property type="entry name" value="NITRATE/NITRITE SENSOR PROTEIN NARX-RELATED"/>
    <property type="match status" value="1"/>
</dbReference>
<evidence type="ECO:0000256" key="1">
    <source>
        <dbReference type="ARBA" id="ARBA00000085"/>
    </source>
</evidence>
<dbReference type="SMART" id="SM00387">
    <property type="entry name" value="HATPase_c"/>
    <property type="match status" value="1"/>
</dbReference>
<evidence type="ECO:0000256" key="9">
    <source>
        <dbReference type="SAM" id="Coils"/>
    </source>
</evidence>
<dbReference type="Proteomes" id="UP001501411">
    <property type="component" value="Unassembled WGS sequence"/>
</dbReference>
<dbReference type="InterPro" id="IPR050482">
    <property type="entry name" value="Sensor_HK_TwoCompSys"/>
</dbReference>
<evidence type="ECO:0000256" key="2">
    <source>
        <dbReference type="ARBA" id="ARBA00012438"/>
    </source>
</evidence>
<keyword evidence="10" id="KW-1133">Transmembrane helix</keyword>
<keyword evidence="4" id="KW-0808">Transferase</keyword>
<dbReference type="Pfam" id="PF07730">
    <property type="entry name" value="HisKA_3"/>
    <property type="match status" value="1"/>
</dbReference>
<accession>A0ABP9BSL9</accession>
<dbReference type="CDD" id="cd16917">
    <property type="entry name" value="HATPase_UhpB-NarQ-NarX-like"/>
    <property type="match status" value="1"/>
</dbReference>
<name>A0ABP9BSL9_9SPHI</name>
<feature type="coiled-coil region" evidence="9">
    <location>
        <begin position="343"/>
        <end position="377"/>
    </location>
</feature>
<keyword evidence="10" id="KW-0472">Membrane</keyword>
<sequence>MPLFPPRYADSLNQLLIKPGITDSLKAQTNLQLATYWIMQNDTAKAIKYLEIGRRQAVKNRYLSGVTAVTEGQYYYVSDTAKSFAAYTRADSILAHFDRKDVYTIRSKIWASLAALRQRKDDDEGYIKLVLNKAIPLAEKAGDSASIGYQYVGLGIAFMNIDQNDKAAHYLDKAIAMLKNGKDPYRLAGAYNRAAENYMLLKKLDKVEEMLNANRKLLAPYPESPLYAGFYMAEGMLFEAKKQYDDAIVSFEKGIAKASGPNRIYVIQELRFYKVRCLLAVHRYREAKHDLQLLALDKENMSLDQNRLEVFMRLAEAYAGLGQMDSAFHYQKQSTQLNDSLHLLDFKQDINDLEAKYQTAENQKQIARLQAEKAETALAASNSRLFSWILGVSAFLLLIVVVFSWIYYRNYKSLALQKEVNYRQQLKELEQQQQLVLTNAILAGEERERKRVARDLHDGLGGILAGIKINLSSWITRHSKTPQTGELHNVLTQLDDSVNELRRIARNMMPETLLKFGLETALRDLCEFHNTESLTVDFQSYDIDPAIPLSVQIQIYRMIQEMLSNAVRHAGAHHILLQCSQAGCNFFITVEDDGIGFELGKMSDKEGMGLKNLKSRVAYLKGKMEIHSSAKEGTSINIELDLNRSLLQEQALS</sequence>
<dbReference type="PROSITE" id="PS50109">
    <property type="entry name" value="HIS_KIN"/>
    <property type="match status" value="1"/>
</dbReference>
<dbReference type="GO" id="GO:0005524">
    <property type="term" value="F:ATP binding"/>
    <property type="evidence" value="ECO:0007669"/>
    <property type="project" value="UniProtKB-KW"/>
</dbReference>
<keyword evidence="9" id="KW-0175">Coiled coil</keyword>
<evidence type="ECO:0000259" key="11">
    <source>
        <dbReference type="PROSITE" id="PS50109"/>
    </source>
</evidence>
<keyword evidence="8" id="KW-0902">Two-component regulatory system</keyword>
<keyword evidence="7 12" id="KW-0067">ATP-binding</keyword>
<gene>
    <name evidence="12" type="ORF">GCM10023231_29280</name>
</gene>
<dbReference type="InterPro" id="IPR019734">
    <property type="entry name" value="TPR_rpt"/>
</dbReference>
<comment type="caution">
    <text evidence="12">The sequence shown here is derived from an EMBL/GenBank/DDBJ whole genome shotgun (WGS) entry which is preliminary data.</text>
</comment>
<dbReference type="Gene3D" id="1.20.5.1930">
    <property type="match status" value="1"/>
</dbReference>
<dbReference type="SMART" id="SM00028">
    <property type="entry name" value="TPR"/>
    <property type="match status" value="4"/>
</dbReference>
<dbReference type="PANTHER" id="PTHR24421:SF10">
    <property type="entry name" value="NITRATE_NITRITE SENSOR PROTEIN NARQ"/>
    <property type="match status" value="1"/>
</dbReference>